<accession>A0A2P2IKD3</accession>
<name>A0A2P2IKD3_RHIMU</name>
<sequence>MGKIHLPLKNVQVHVFF</sequence>
<dbReference type="AlphaFoldDB" id="A0A2P2IKD3"/>
<protein>
    <submittedName>
        <fullName evidence="1">Uncharacterized protein</fullName>
    </submittedName>
</protein>
<evidence type="ECO:0000313" key="1">
    <source>
        <dbReference type="EMBL" id="MBW81685.1"/>
    </source>
</evidence>
<reference evidence="1" key="1">
    <citation type="submission" date="2018-02" db="EMBL/GenBank/DDBJ databases">
        <title>Rhizophora mucronata_Transcriptome.</title>
        <authorList>
            <person name="Meera S.P."/>
            <person name="Sreeshan A."/>
            <person name="Augustine A."/>
        </authorList>
    </citation>
    <scope>NUCLEOTIDE SEQUENCE</scope>
    <source>
        <tissue evidence="1">Leaf</tissue>
    </source>
</reference>
<proteinExistence type="predicted"/>
<dbReference type="EMBL" id="GGEC01001202">
    <property type="protein sequence ID" value="MBW81685.1"/>
    <property type="molecule type" value="Transcribed_RNA"/>
</dbReference>
<organism evidence="1">
    <name type="scientific">Rhizophora mucronata</name>
    <name type="common">Asiatic mangrove</name>
    <dbReference type="NCBI Taxonomy" id="61149"/>
    <lineage>
        <taxon>Eukaryota</taxon>
        <taxon>Viridiplantae</taxon>
        <taxon>Streptophyta</taxon>
        <taxon>Embryophyta</taxon>
        <taxon>Tracheophyta</taxon>
        <taxon>Spermatophyta</taxon>
        <taxon>Magnoliopsida</taxon>
        <taxon>eudicotyledons</taxon>
        <taxon>Gunneridae</taxon>
        <taxon>Pentapetalae</taxon>
        <taxon>rosids</taxon>
        <taxon>fabids</taxon>
        <taxon>Malpighiales</taxon>
        <taxon>Rhizophoraceae</taxon>
        <taxon>Rhizophora</taxon>
    </lineage>
</organism>